<dbReference type="InterPro" id="IPR001173">
    <property type="entry name" value="Glyco_trans_2-like"/>
</dbReference>
<dbReference type="GO" id="GO:0016757">
    <property type="term" value="F:glycosyltransferase activity"/>
    <property type="evidence" value="ECO:0007669"/>
    <property type="project" value="UniProtKB-KW"/>
</dbReference>
<keyword evidence="4 7" id="KW-0808">Transferase</keyword>
<gene>
    <name evidence="7" type="ORF">Ldro_1857</name>
</gene>
<dbReference type="InterPro" id="IPR029044">
    <property type="entry name" value="Nucleotide-diphossugar_trans"/>
</dbReference>
<proteinExistence type="predicted"/>
<accession>A0A0W0SQM0</accession>
<evidence type="ECO:0000259" key="6">
    <source>
        <dbReference type="Pfam" id="PF00535"/>
    </source>
</evidence>
<dbReference type="Proteomes" id="UP000054736">
    <property type="component" value="Unassembled WGS sequence"/>
</dbReference>
<dbReference type="GO" id="GO:0005886">
    <property type="term" value="C:plasma membrane"/>
    <property type="evidence" value="ECO:0007669"/>
    <property type="project" value="UniProtKB-SubCell"/>
</dbReference>
<keyword evidence="3" id="KW-0328">Glycosyltransferase</keyword>
<name>A0A0W0SQM0_9GAMM</name>
<feature type="domain" description="Glycosyltransferase 2-like" evidence="6">
    <location>
        <begin position="9"/>
        <end position="123"/>
    </location>
</feature>
<evidence type="ECO:0000256" key="4">
    <source>
        <dbReference type="ARBA" id="ARBA00022679"/>
    </source>
</evidence>
<comment type="caution">
    <text evidence="7">The sequence shown here is derived from an EMBL/GenBank/DDBJ whole genome shotgun (WGS) entry which is preliminary data.</text>
</comment>
<evidence type="ECO:0000256" key="5">
    <source>
        <dbReference type="ARBA" id="ARBA00023136"/>
    </source>
</evidence>
<evidence type="ECO:0000313" key="8">
    <source>
        <dbReference type="Proteomes" id="UP000054736"/>
    </source>
</evidence>
<keyword evidence="5" id="KW-0472">Membrane</keyword>
<keyword evidence="2" id="KW-1003">Cell membrane</keyword>
<keyword evidence="8" id="KW-1185">Reference proteome</keyword>
<evidence type="ECO:0000256" key="3">
    <source>
        <dbReference type="ARBA" id="ARBA00022676"/>
    </source>
</evidence>
<dbReference type="Gene3D" id="3.90.550.10">
    <property type="entry name" value="Spore Coat Polysaccharide Biosynthesis Protein SpsA, Chain A"/>
    <property type="match status" value="1"/>
</dbReference>
<dbReference type="PANTHER" id="PTHR43646">
    <property type="entry name" value="GLYCOSYLTRANSFERASE"/>
    <property type="match status" value="1"/>
</dbReference>
<reference evidence="7 8" key="1">
    <citation type="submission" date="2015-11" db="EMBL/GenBank/DDBJ databases">
        <title>Genomic analysis of 38 Legionella species identifies large and diverse effector repertoires.</title>
        <authorList>
            <person name="Burstein D."/>
            <person name="Amaro F."/>
            <person name="Zusman T."/>
            <person name="Lifshitz Z."/>
            <person name="Cohen O."/>
            <person name="Gilbert J.A."/>
            <person name="Pupko T."/>
            <person name="Shuman H.A."/>
            <person name="Segal G."/>
        </authorList>
    </citation>
    <scope>NUCLEOTIDE SEQUENCE [LARGE SCALE GENOMIC DNA]</scope>
    <source>
        <strain evidence="7 8">ATCC 700990</strain>
    </source>
</reference>
<sequence length="242" mass="26647">MINTNWHISVLIPARNEEELLPRCLNSILKAKAELPPYCTVDIILAVNASSDQTLTIGKSILGSKGEVLCLPIPNVGHARKMAAKTALERYKGALKHCWLANTDSDCEVPRNWLVHQLIRAHSGIQGMAGIVKVDSFGEHDIMVPAQFLNSYVIFSDGTHPHIHGANLGVRADAYERVGGWKELTTAEDHDLWNRMSSLKIPKISDANLFVYTSGRRKGRAPHGFAGTLAAFNKDINQTDAF</sequence>
<evidence type="ECO:0000256" key="2">
    <source>
        <dbReference type="ARBA" id="ARBA00022475"/>
    </source>
</evidence>
<dbReference type="PATRIC" id="fig|1212489.4.peg.1964"/>
<evidence type="ECO:0000256" key="1">
    <source>
        <dbReference type="ARBA" id="ARBA00004236"/>
    </source>
</evidence>
<comment type="subcellular location">
    <subcellularLocation>
        <location evidence="1">Cell membrane</location>
    </subcellularLocation>
</comment>
<dbReference type="Pfam" id="PF00535">
    <property type="entry name" value="Glycos_transf_2"/>
    <property type="match status" value="1"/>
</dbReference>
<dbReference type="PANTHER" id="PTHR43646:SF2">
    <property type="entry name" value="GLYCOSYLTRANSFERASE 2-LIKE DOMAIN-CONTAINING PROTEIN"/>
    <property type="match status" value="1"/>
</dbReference>
<dbReference type="STRING" id="1212489.Ldro_1857"/>
<dbReference type="EMBL" id="LNXY01000027">
    <property type="protein sequence ID" value="KTC85532.1"/>
    <property type="molecule type" value="Genomic_DNA"/>
</dbReference>
<dbReference type="RefSeq" id="WP_058496745.1">
    <property type="nucleotide sequence ID" value="NZ_CAAAIU010000005.1"/>
</dbReference>
<dbReference type="SUPFAM" id="SSF53448">
    <property type="entry name" value="Nucleotide-diphospho-sugar transferases"/>
    <property type="match status" value="1"/>
</dbReference>
<evidence type="ECO:0000313" key="7">
    <source>
        <dbReference type="EMBL" id="KTC85532.1"/>
    </source>
</evidence>
<organism evidence="7 8">
    <name type="scientific">Legionella drozanskii LLAP-1</name>
    <dbReference type="NCBI Taxonomy" id="1212489"/>
    <lineage>
        <taxon>Bacteria</taxon>
        <taxon>Pseudomonadati</taxon>
        <taxon>Pseudomonadota</taxon>
        <taxon>Gammaproteobacteria</taxon>
        <taxon>Legionellales</taxon>
        <taxon>Legionellaceae</taxon>
        <taxon>Legionella</taxon>
    </lineage>
</organism>
<dbReference type="AlphaFoldDB" id="A0A0W0SQM0"/>
<protein>
    <submittedName>
        <fullName evidence="7">Glycosyl transferase family 2</fullName>
    </submittedName>
</protein>